<dbReference type="GO" id="GO:0080120">
    <property type="term" value="P:CAAX-box protein maturation"/>
    <property type="evidence" value="ECO:0007669"/>
    <property type="project" value="UniProtKB-ARBA"/>
</dbReference>
<feature type="transmembrane region" description="Helical" evidence="1">
    <location>
        <begin position="219"/>
        <end position="240"/>
    </location>
</feature>
<feature type="transmembrane region" description="Helical" evidence="1">
    <location>
        <begin position="40"/>
        <end position="61"/>
    </location>
</feature>
<sequence>MKRLRITFPVALAALAVWLGLTLGTGRLLGGGQLSLVESVAGGIGPGWVLAALFASAVALASADRRAAGLHAPESWKSLRLVLPPLLFSLLMLLVAWADGWPPAKVLLVVGCNTALVAVSEELMFRSLLLQGLLDRHGVWPAVLASSLLFGVVHTVNGWASGDFGSALWQSLAASLQGVGYAAICLRTRSVWPMVVVHGLWDFALVTSALAAASTGEGSVLPFAAVLAVLPLCLYGVFLLRGSQRALAS</sequence>
<comment type="caution">
    <text evidence="3">The sequence shown here is derived from an EMBL/GenBank/DDBJ whole genome shotgun (WGS) entry which is preliminary data.</text>
</comment>
<accession>A0A845GM23</accession>
<feature type="transmembrane region" description="Helical" evidence="1">
    <location>
        <begin position="81"/>
        <end position="98"/>
    </location>
</feature>
<dbReference type="PANTHER" id="PTHR36435:SF1">
    <property type="entry name" value="CAAX AMINO TERMINAL PROTEASE FAMILY PROTEIN"/>
    <property type="match status" value="1"/>
</dbReference>
<organism evidence="3 4">
    <name type="scientific">Duganella vulcania</name>
    <dbReference type="NCBI Taxonomy" id="2692166"/>
    <lineage>
        <taxon>Bacteria</taxon>
        <taxon>Pseudomonadati</taxon>
        <taxon>Pseudomonadota</taxon>
        <taxon>Betaproteobacteria</taxon>
        <taxon>Burkholderiales</taxon>
        <taxon>Oxalobacteraceae</taxon>
        <taxon>Telluria group</taxon>
        <taxon>Duganella</taxon>
    </lineage>
</organism>
<keyword evidence="1" id="KW-1133">Transmembrane helix</keyword>
<dbReference type="Proteomes" id="UP000447355">
    <property type="component" value="Unassembled WGS sequence"/>
</dbReference>
<name>A0A845GM23_9BURK</name>
<dbReference type="EMBL" id="WWCX01000014">
    <property type="protein sequence ID" value="MYM94500.1"/>
    <property type="molecule type" value="Genomic_DNA"/>
</dbReference>
<evidence type="ECO:0000256" key="1">
    <source>
        <dbReference type="SAM" id="Phobius"/>
    </source>
</evidence>
<feature type="domain" description="CAAX prenyl protease 2/Lysostaphin resistance protein A-like" evidence="2">
    <location>
        <begin position="105"/>
        <end position="203"/>
    </location>
</feature>
<dbReference type="GO" id="GO:0004175">
    <property type="term" value="F:endopeptidase activity"/>
    <property type="evidence" value="ECO:0007669"/>
    <property type="project" value="UniProtKB-ARBA"/>
</dbReference>
<evidence type="ECO:0000313" key="3">
    <source>
        <dbReference type="EMBL" id="MYM94500.1"/>
    </source>
</evidence>
<dbReference type="GO" id="GO:0008237">
    <property type="term" value="F:metallopeptidase activity"/>
    <property type="evidence" value="ECO:0007669"/>
    <property type="project" value="UniProtKB-KW"/>
</dbReference>
<keyword evidence="1" id="KW-0472">Membrane</keyword>
<proteinExistence type="predicted"/>
<dbReference type="AlphaFoldDB" id="A0A845GM23"/>
<feature type="transmembrane region" description="Helical" evidence="1">
    <location>
        <begin position="191"/>
        <end position="213"/>
    </location>
</feature>
<gene>
    <name evidence="3" type="ORF">GTP90_11585</name>
</gene>
<keyword evidence="3" id="KW-0378">Hydrolase</keyword>
<evidence type="ECO:0000313" key="4">
    <source>
        <dbReference type="Proteomes" id="UP000447355"/>
    </source>
</evidence>
<keyword evidence="3" id="KW-0645">Protease</keyword>
<dbReference type="InterPro" id="IPR052710">
    <property type="entry name" value="CAAX_protease"/>
</dbReference>
<dbReference type="GO" id="GO:0006508">
    <property type="term" value="P:proteolysis"/>
    <property type="evidence" value="ECO:0007669"/>
    <property type="project" value="UniProtKB-KW"/>
</dbReference>
<reference evidence="3" key="1">
    <citation type="submission" date="2019-12" db="EMBL/GenBank/DDBJ databases">
        <title>Novel species isolated from a subtropical stream in China.</title>
        <authorList>
            <person name="Lu H."/>
        </authorList>
    </citation>
    <scope>NUCLEOTIDE SEQUENCE [LARGE SCALE GENOMIC DNA]</scope>
    <source>
        <strain evidence="3">FT81W</strain>
    </source>
</reference>
<feature type="transmembrane region" description="Helical" evidence="1">
    <location>
        <begin position="137"/>
        <end position="160"/>
    </location>
</feature>
<keyword evidence="1" id="KW-0812">Transmembrane</keyword>
<dbReference type="Pfam" id="PF02517">
    <property type="entry name" value="Rce1-like"/>
    <property type="match status" value="1"/>
</dbReference>
<keyword evidence="3" id="KW-0482">Metalloprotease</keyword>
<dbReference type="InterPro" id="IPR003675">
    <property type="entry name" value="Rce1/LyrA-like_dom"/>
</dbReference>
<evidence type="ECO:0000259" key="2">
    <source>
        <dbReference type="Pfam" id="PF02517"/>
    </source>
</evidence>
<dbReference type="PANTHER" id="PTHR36435">
    <property type="entry name" value="SLR1288 PROTEIN"/>
    <property type="match status" value="1"/>
</dbReference>
<protein>
    <submittedName>
        <fullName evidence="3">CPBP family intramembrane metalloprotease</fullName>
    </submittedName>
</protein>
<dbReference type="RefSeq" id="WP_161083669.1">
    <property type="nucleotide sequence ID" value="NZ_WWCX01000014.1"/>
</dbReference>